<evidence type="ECO:0000313" key="2">
    <source>
        <dbReference type="EMBL" id="KAF1998328.1"/>
    </source>
</evidence>
<name>A0A6A5WB16_9PLEO</name>
<dbReference type="AlphaFoldDB" id="A0A6A5WB16"/>
<evidence type="ECO:0000313" key="3">
    <source>
        <dbReference type="Proteomes" id="UP000799779"/>
    </source>
</evidence>
<evidence type="ECO:0000256" key="1">
    <source>
        <dbReference type="SAM" id="Phobius"/>
    </source>
</evidence>
<dbReference type="Proteomes" id="UP000799779">
    <property type="component" value="Unassembled WGS sequence"/>
</dbReference>
<keyword evidence="1" id="KW-0812">Transmembrane</keyword>
<protein>
    <submittedName>
        <fullName evidence="2">Uncharacterized protein</fullName>
    </submittedName>
</protein>
<sequence>MIISRIIEYQYPGRIPRYFLPRFSLLQVQGRGIFVRAHVTQRFIVLPELAGEPYPWICTQSPDISSRLPLPINSSTTWATLEPSSRDPICESLATFTFSVISNSFLCLMVAIYPLASHKWSGWSFA</sequence>
<keyword evidence="3" id="KW-1185">Reference proteome</keyword>
<accession>A0A6A5WB16</accession>
<feature type="transmembrane region" description="Helical" evidence="1">
    <location>
        <begin position="93"/>
        <end position="116"/>
    </location>
</feature>
<gene>
    <name evidence="2" type="ORF">P154DRAFT_262871</name>
</gene>
<keyword evidence="1" id="KW-0472">Membrane</keyword>
<dbReference type="EMBL" id="ML977605">
    <property type="protein sequence ID" value="KAF1998328.1"/>
    <property type="molecule type" value="Genomic_DNA"/>
</dbReference>
<organism evidence="2 3">
    <name type="scientific">Amniculicola lignicola CBS 123094</name>
    <dbReference type="NCBI Taxonomy" id="1392246"/>
    <lineage>
        <taxon>Eukaryota</taxon>
        <taxon>Fungi</taxon>
        <taxon>Dikarya</taxon>
        <taxon>Ascomycota</taxon>
        <taxon>Pezizomycotina</taxon>
        <taxon>Dothideomycetes</taxon>
        <taxon>Pleosporomycetidae</taxon>
        <taxon>Pleosporales</taxon>
        <taxon>Amniculicolaceae</taxon>
        <taxon>Amniculicola</taxon>
    </lineage>
</organism>
<keyword evidence="1" id="KW-1133">Transmembrane helix</keyword>
<reference evidence="2" key="1">
    <citation type="journal article" date="2020" name="Stud. Mycol.">
        <title>101 Dothideomycetes genomes: a test case for predicting lifestyles and emergence of pathogens.</title>
        <authorList>
            <person name="Haridas S."/>
            <person name="Albert R."/>
            <person name="Binder M."/>
            <person name="Bloem J."/>
            <person name="Labutti K."/>
            <person name="Salamov A."/>
            <person name="Andreopoulos B."/>
            <person name="Baker S."/>
            <person name="Barry K."/>
            <person name="Bills G."/>
            <person name="Bluhm B."/>
            <person name="Cannon C."/>
            <person name="Castanera R."/>
            <person name="Culley D."/>
            <person name="Daum C."/>
            <person name="Ezra D."/>
            <person name="Gonzalez J."/>
            <person name="Henrissat B."/>
            <person name="Kuo A."/>
            <person name="Liang C."/>
            <person name="Lipzen A."/>
            <person name="Lutzoni F."/>
            <person name="Magnuson J."/>
            <person name="Mondo S."/>
            <person name="Nolan M."/>
            <person name="Ohm R."/>
            <person name="Pangilinan J."/>
            <person name="Park H.-J."/>
            <person name="Ramirez L."/>
            <person name="Alfaro M."/>
            <person name="Sun H."/>
            <person name="Tritt A."/>
            <person name="Yoshinaga Y."/>
            <person name="Zwiers L.-H."/>
            <person name="Turgeon B."/>
            <person name="Goodwin S."/>
            <person name="Spatafora J."/>
            <person name="Crous P."/>
            <person name="Grigoriev I."/>
        </authorList>
    </citation>
    <scope>NUCLEOTIDE SEQUENCE</scope>
    <source>
        <strain evidence="2">CBS 123094</strain>
    </source>
</reference>
<proteinExistence type="predicted"/>